<reference evidence="9 10" key="1">
    <citation type="submission" date="2016-03" db="EMBL/GenBank/DDBJ databases">
        <title>Genome sequence of Variovorax paradoxus KB5.</title>
        <authorList>
            <person name="Jeong H."/>
            <person name="Hong C.E."/>
            <person name="Jo S.H."/>
            <person name="Park J.M."/>
        </authorList>
    </citation>
    <scope>NUCLEOTIDE SEQUENCE [LARGE SCALE GENOMIC DNA]</scope>
    <source>
        <strain evidence="9 10">KB5</strain>
    </source>
</reference>
<evidence type="ECO:0000313" key="10">
    <source>
        <dbReference type="Proteomes" id="UP000077852"/>
    </source>
</evidence>
<dbReference type="InterPro" id="IPR024478">
    <property type="entry name" value="HlyB_4HB_MCP"/>
</dbReference>
<dbReference type="CDD" id="cd06225">
    <property type="entry name" value="HAMP"/>
    <property type="match status" value="1"/>
</dbReference>
<dbReference type="EMBL" id="LVHG01000023">
    <property type="protein sequence ID" value="OAK66516.1"/>
    <property type="molecule type" value="Genomic_DNA"/>
</dbReference>
<feature type="transmembrane region" description="Helical" evidence="6">
    <location>
        <begin position="32"/>
        <end position="51"/>
    </location>
</feature>
<evidence type="ECO:0000256" key="6">
    <source>
        <dbReference type="SAM" id="Phobius"/>
    </source>
</evidence>
<dbReference type="PANTHER" id="PTHR43531">
    <property type="entry name" value="PROTEIN ICFG"/>
    <property type="match status" value="1"/>
</dbReference>
<organism evidence="9 10">
    <name type="scientific">Variovorax paradoxus</name>
    <dbReference type="NCBI Taxonomy" id="34073"/>
    <lineage>
        <taxon>Bacteria</taxon>
        <taxon>Pseudomonadati</taxon>
        <taxon>Pseudomonadota</taxon>
        <taxon>Betaproteobacteria</taxon>
        <taxon>Burkholderiales</taxon>
        <taxon>Comamonadaceae</taxon>
        <taxon>Variovorax</taxon>
    </lineage>
</organism>
<keyword evidence="6" id="KW-0472">Membrane</keyword>
<dbReference type="InterPro" id="IPR004089">
    <property type="entry name" value="MCPsignal_dom"/>
</dbReference>
<dbReference type="Gene3D" id="1.10.287.950">
    <property type="entry name" value="Methyl-accepting chemotaxis protein"/>
    <property type="match status" value="1"/>
</dbReference>
<feature type="domain" description="HAMP" evidence="8">
    <location>
        <begin position="231"/>
        <end position="283"/>
    </location>
</feature>
<keyword evidence="6" id="KW-1133">Transmembrane helix</keyword>
<dbReference type="InterPro" id="IPR004090">
    <property type="entry name" value="Chemotax_Me-accpt_rcpt"/>
</dbReference>
<dbReference type="InterPro" id="IPR051310">
    <property type="entry name" value="MCP_chemotaxis"/>
</dbReference>
<evidence type="ECO:0000259" key="8">
    <source>
        <dbReference type="PROSITE" id="PS50885"/>
    </source>
</evidence>
<dbReference type="SUPFAM" id="SSF58104">
    <property type="entry name" value="Methyl-accepting chemotaxis protein (MCP) signaling domain"/>
    <property type="match status" value="1"/>
</dbReference>
<dbReference type="GO" id="GO:0004888">
    <property type="term" value="F:transmembrane signaling receptor activity"/>
    <property type="evidence" value="ECO:0007669"/>
    <property type="project" value="InterPro"/>
</dbReference>
<dbReference type="FunFam" id="1.10.287.950:FF:000001">
    <property type="entry name" value="Methyl-accepting chemotaxis sensory transducer"/>
    <property type="match status" value="1"/>
</dbReference>
<keyword evidence="4" id="KW-0807">Transducer</keyword>
<dbReference type="GO" id="GO:0006935">
    <property type="term" value="P:chemotaxis"/>
    <property type="evidence" value="ECO:0007669"/>
    <property type="project" value="InterPro"/>
</dbReference>
<dbReference type="InterPro" id="IPR047347">
    <property type="entry name" value="YvaQ-like_sensor"/>
</dbReference>
<dbReference type="AlphaFoldDB" id="A0AA91DU00"/>
<dbReference type="Proteomes" id="UP000077852">
    <property type="component" value="Unassembled WGS sequence"/>
</dbReference>
<evidence type="ECO:0000256" key="2">
    <source>
        <dbReference type="ARBA" id="ARBA00022481"/>
    </source>
</evidence>
<dbReference type="CDD" id="cd19411">
    <property type="entry name" value="MCP2201-like_sensor"/>
    <property type="match status" value="1"/>
</dbReference>
<dbReference type="CDD" id="cd11386">
    <property type="entry name" value="MCP_signal"/>
    <property type="match status" value="1"/>
</dbReference>
<feature type="region of interest" description="Disordered" evidence="5">
    <location>
        <begin position="541"/>
        <end position="598"/>
    </location>
</feature>
<dbReference type="Pfam" id="PF00672">
    <property type="entry name" value="HAMP"/>
    <property type="match status" value="1"/>
</dbReference>
<feature type="compositionally biased region" description="Basic and acidic residues" evidence="5">
    <location>
        <begin position="587"/>
        <end position="598"/>
    </location>
</feature>
<dbReference type="GO" id="GO:0007165">
    <property type="term" value="P:signal transduction"/>
    <property type="evidence" value="ECO:0007669"/>
    <property type="project" value="UniProtKB-KW"/>
</dbReference>
<feature type="transmembrane region" description="Helical" evidence="6">
    <location>
        <begin position="208"/>
        <end position="230"/>
    </location>
</feature>
<evidence type="ECO:0000256" key="4">
    <source>
        <dbReference type="PROSITE-ProRule" id="PRU00284"/>
    </source>
</evidence>
<dbReference type="GO" id="GO:0005886">
    <property type="term" value="C:plasma membrane"/>
    <property type="evidence" value="ECO:0007669"/>
    <property type="project" value="TreeGrafter"/>
</dbReference>
<accession>A0AA91DU00</accession>
<dbReference type="PROSITE" id="PS50885">
    <property type="entry name" value="HAMP"/>
    <property type="match status" value="1"/>
</dbReference>
<evidence type="ECO:0000256" key="5">
    <source>
        <dbReference type="SAM" id="MobiDB-lite"/>
    </source>
</evidence>
<evidence type="ECO:0000313" key="9">
    <source>
        <dbReference type="EMBL" id="OAK66516.1"/>
    </source>
</evidence>
<dbReference type="SMART" id="SM00283">
    <property type="entry name" value="MA"/>
    <property type="match status" value="1"/>
</dbReference>
<sequence>MGAAPRTVPAPPRNLDPTAMTLFRNLRISAKLALAFLSIVLLMIVMAVISIHRLDRLNDQTNFMVTARMASVRDAGQMSEIANRVRLLEFRLATMPAAEAAAVRQSIAETSKAYEDIDKAYPASIGDATEQAIYDRVKARYPAWTASHAKVERLVQEERRAEAVELLNGEARETFLALKEPLTQLVKHNEDRAKAEAEESNQTFTTGFFLIASGTGVAILLAVLLSWSVARGIVIPLKEAVGLAEAVARGDLTRSLSASSKDEVGDLLRALAAMRDNLIKTLTGMRESSDSVATASAQIASGNVDLSSRTEQTAGSLQQTAASMEELTTTVKTASEAAQQANQLAQAASQVAVHGGEVISEVVETMRDIHGSSQKIAAIIGTIDGIAFQTNILALNAAVEAARAGEQGRGFAVVASEVRNLAQRSAVAAKEIKTLIEASVDKVGSGTQLVNDAGATMGKIVESIQRVSHTVSEISAGAVEQAAGIDQINSVVTQLDQMTQENSALVEESAAAAESLKSQAVRLSSLVEFFQLGTGWRAERAETELSSRAAHGGERRAKEKSATAPARAQRISNGASAVPVLGNPKGGQHENDREWVTF</sequence>
<protein>
    <recommendedName>
        <fullName evidence="11">Methyl-accepting chemotaxis protein</fullName>
    </recommendedName>
</protein>
<keyword evidence="2" id="KW-0488">Methylation</keyword>
<dbReference type="PANTHER" id="PTHR43531:SF14">
    <property type="entry name" value="METHYL-ACCEPTING CHEMOTAXIS PROTEIN I-RELATED"/>
    <property type="match status" value="1"/>
</dbReference>
<dbReference type="PROSITE" id="PS50111">
    <property type="entry name" value="CHEMOTAXIS_TRANSDUC_2"/>
    <property type="match status" value="1"/>
</dbReference>
<evidence type="ECO:0000256" key="1">
    <source>
        <dbReference type="ARBA" id="ARBA00004370"/>
    </source>
</evidence>
<comment type="caution">
    <text evidence="9">The sequence shown here is derived from an EMBL/GenBank/DDBJ whole genome shotgun (WGS) entry which is preliminary data.</text>
</comment>
<comment type="similarity">
    <text evidence="3">Belongs to the methyl-accepting chemotaxis (MCP) protein family.</text>
</comment>
<dbReference type="PRINTS" id="PR00260">
    <property type="entry name" value="CHEMTRNSDUCR"/>
</dbReference>
<gene>
    <name evidence="9" type="ORF">A3K87_07055</name>
</gene>
<keyword evidence="6" id="KW-0812">Transmembrane</keyword>
<evidence type="ECO:0008006" key="11">
    <source>
        <dbReference type="Google" id="ProtNLM"/>
    </source>
</evidence>
<evidence type="ECO:0000256" key="3">
    <source>
        <dbReference type="ARBA" id="ARBA00029447"/>
    </source>
</evidence>
<dbReference type="SMART" id="SM00304">
    <property type="entry name" value="HAMP"/>
    <property type="match status" value="1"/>
</dbReference>
<dbReference type="InterPro" id="IPR003660">
    <property type="entry name" value="HAMP_dom"/>
</dbReference>
<dbReference type="Pfam" id="PF12729">
    <property type="entry name" value="4HB_MCP_1"/>
    <property type="match status" value="1"/>
</dbReference>
<feature type="domain" description="Methyl-accepting transducer" evidence="7">
    <location>
        <begin position="288"/>
        <end position="517"/>
    </location>
</feature>
<feature type="compositionally biased region" description="Basic and acidic residues" evidence="5">
    <location>
        <begin position="541"/>
        <end position="561"/>
    </location>
</feature>
<proteinExistence type="inferred from homology"/>
<comment type="subcellular location">
    <subcellularLocation>
        <location evidence="1">Membrane</location>
    </subcellularLocation>
</comment>
<evidence type="ECO:0000259" key="7">
    <source>
        <dbReference type="PROSITE" id="PS50111"/>
    </source>
</evidence>
<name>A0AA91DU00_VARPD</name>
<dbReference type="Pfam" id="PF00015">
    <property type="entry name" value="MCPsignal"/>
    <property type="match status" value="1"/>
</dbReference>